<evidence type="ECO:0000313" key="5">
    <source>
        <dbReference type="Proteomes" id="UP000034181"/>
    </source>
</evidence>
<sequence>MKIGVNYRLGLNPASGIPLTIKHLYQALAKLDSTNTYIRFIPKINTPSLLFDTIVCSFLLKFNPVSVFHGPSYILPLWKPKDTKFIVTIHDLAFIALPEVATTHFKIIYRILTTHSLSIADRVIAVSDNTKRDIIKYFSTPDRKITVIPNGISDVYLTSPLQPPLIQGDYVLTITTHPQRKNTPLLFAAFKLLKKNNMKLVVVDNIGNDDRVKLKNLTEDLGISNKVVFTGRVSELQLASLYQHARLFVYPSIYEGFGLPLLEAMACGCLVLGSKVSSLPEIIPDPKCLFFPVDAPTLAQAMDKLLSLSAEQKDSIIKKLRKYSNKYSWFNSAKKYLSVFKKLKYDYKL</sequence>
<dbReference type="PANTHER" id="PTHR46401:SF2">
    <property type="entry name" value="GLYCOSYLTRANSFERASE WBBK-RELATED"/>
    <property type="match status" value="1"/>
</dbReference>
<dbReference type="Pfam" id="PF00534">
    <property type="entry name" value="Glycos_transf_1"/>
    <property type="match status" value="1"/>
</dbReference>
<organism evidence="4 5">
    <name type="scientific">Candidatus Woesebacteria bacterium GW2011_GWB1_38_5b</name>
    <dbReference type="NCBI Taxonomy" id="1618569"/>
    <lineage>
        <taxon>Bacteria</taxon>
        <taxon>Candidatus Woeseibacteriota</taxon>
    </lineage>
</organism>
<dbReference type="Proteomes" id="UP000034181">
    <property type="component" value="Unassembled WGS sequence"/>
</dbReference>
<proteinExistence type="predicted"/>
<dbReference type="InterPro" id="IPR028098">
    <property type="entry name" value="Glyco_trans_4-like_N"/>
</dbReference>
<dbReference type="GO" id="GO:0016757">
    <property type="term" value="F:glycosyltransferase activity"/>
    <property type="evidence" value="ECO:0007669"/>
    <property type="project" value="InterPro"/>
</dbReference>
<evidence type="ECO:0000256" key="1">
    <source>
        <dbReference type="ARBA" id="ARBA00022679"/>
    </source>
</evidence>
<dbReference type="Gene3D" id="3.40.50.2000">
    <property type="entry name" value="Glycogen Phosphorylase B"/>
    <property type="match status" value="2"/>
</dbReference>
<feature type="domain" description="Glycosyltransferase subfamily 4-like N-terminal" evidence="3">
    <location>
        <begin position="59"/>
        <end position="153"/>
    </location>
</feature>
<dbReference type="PANTHER" id="PTHR46401">
    <property type="entry name" value="GLYCOSYLTRANSFERASE WBBK-RELATED"/>
    <property type="match status" value="1"/>
</dbReference>
<evidence type="ECO:0000313" key="4">
    <source>
        <dbReference type="EMBL" id="KKQ75908.1"/>
    </source>
</evidence>
<dbReference type="EMBL" id="LBUZ01000002">
    <property type="protein sequence ID" value="KKQ75908.1"/>
    <property type="molecule type" value="Genomic_DNA"/>
</dbReference>
<dbReference type="InterPro" id="IPR001296">
    <property type="entry name" value="Glyco_trans_1"/>
</dbReference>
<dbReference type="AlphaFoldDB" id="A0A0G0K8B3"/>
<comment type="caution">
    <text evidence="4">The sequence shown here is derived from an EMBL/GenBank/DDBJ whole genome shotgun (WGS) entry which is preliminary data.</text>
</comment>
<gene>
    <name evidence="4" type="ORF">US96_C0002G0021</name>
</gene>
<reference evidence="4 5" key="1">
    <citation type="journal article" date="2015" name="Nature">
        <title>rRNA introns, odd ribosomes, and small enigmatic genomes across a large radiation of phyla.</title>
        <authorList>
            <person name="Brown C.T."/>
            <person name="Hug L.A."/>
            <person name="Thomas B.C."/>
            <person name="Sharon I."/>
            <person name="Castelle C.J."/>
            <person name="Singh A."/>
            <person name="Wilkins M.J."/>
            <person name="Williams K.H."/>
            <person name="Banfield J.F."/>
        </authorList>
    </citation>
    <scope>NUCLEOTIDE SEQUENCE [LARGE SCALE GENOMIC DNA]</scope>
</reference>
<keyword evidence="1 4" id="KW-0808">Transferase</keyword>
<protein>
    <submittedName>
        <fullName evidence="4">Glycosyl transferase, group 1</fullName>
    </submittedName>
</protein>
<feature type="domain" description="Glycosyl transferase family 1" evidence="2">
    <location>
        <begin position="171"/>
        <end position="321"/>
    </location>
</feature>
<evidence type="ECO:0000259" key="3">
    <source>
        <dbReference type="Pfam" id="PF13439"/>
    </source>
</evidence>
<dbReference type="CDD" id="cd03809">
    <property type="entry name" value="GT4_MtfB-like"/>
    <property type="match status" value="1"/>
</dbReference>
<name>A0A0G0K8B3_9BACT</name>
<evidence type="ECO:0000259" key="2">
    <source>
        <dbReference type="Pfam" id="PF00534"/>
    </source>
</evidence>
<dbReference type="Pfam" id="PF13439">
    <property type="entry name" value="Glyco_transf_4"/>
    <property type="match status" value="1"/>
</dbReference>
<dbReference type="SUPFAM" id="SSF53756">
    <property type="entry name" value="UDP-Glycosyltransferase/glycogen phosphorylase"/>
    <property type="match status" value="1"/>
</dbReference>
<accession>A0A0G0K8B3</accession>